<comment type="subcellular location">
    <subcellularLocation>
        <location evidence="1">Membrane</location>
        <topology evidence="1">Multi-pass membrane protein</topology>
    </subcellularLocation>
</comment>
<dbReference type="InterPro" id="IPR009262">
    <property type="entry name" value="SLC35_F1/F2/F6"/>
</dbReference>
<dbReference type="EMBL" id="JABCKI010000303">
    <property type="protein sequence ID" value="KAG5651069.1"/>
    <property type="molecule type" value="Genomic_DNA"/>
</dbReference>
<dbReference type="Proteomes" id="UP000717328">
    <property type="component" value="Unassembled WGS sequence"/>
</dbReference>
<evidence type="ECO:0000256" key="4">
    <source>
        <dbReference type="ARBA" id="ARBA00022692"/>
    </source>
</evidence>
<evidence type="ECO:0000256" key="6">
    <source>
        <dbReference type="ARBA" id="ARBA00023136"/>
    </source>
</evidence>
<accession>A0A9P7GI72</accession>
<evidence type="ECO:0000256" key="7">
    <source>
        <dbReference type="SAM" id="MobiDB-lite"/>
    </source>
</evidence>
<feature type="compositionally biased region" description="Basic and acidic residues" evidence="7">
    <location>
        <begin position="8"/>
        <end position="18"/>
    </location>
</feature>
<dbReference type="InterPro" id="IPR052221">
    <property type="entry name" value="SLC35F_Transporter"/>
</dbReference>
<dbReference type="GO" id="GO:0022857">
    <property type="term" value="F:transmembrane transporter activity"/>
    <property type="evidence" value="ECO:0007669"/>
    <property type="project" value="InterPro"/>
</dbReference>
<gene>
    <name evidence="9" type="ORF">H0H81_009982</name>
</gene>
<dbReference type="OrthoDB" id="429955at2759"/>
<reference evidence="9" key="1">
    <citation type="submission" date="2021-02" db="EMBL/GenBank/DDBJ databases">
        <authorList>
            <person name="Nieuwenhuis M."/>
            <person name="Van De Peppel L.J.J."/>
        </authorList>
    </citation>
    <scope>NUCLEOTIDE SEQUENCE</scope>
    <source>
        <strain evidence="9">D49</strain>
    </source>
</reference>
<evidence type="ECO:0000256" key="3">
    <source>
        <dbReference type="ARBA" id="ARBA00022448"/>
    </source>
</evidence>
<protein>
    <submittedName>
        <fullName evidence="9">Uncharacterized protein</fullName>
    </submittedName>
</protein>
<keyword evidence="6 8" id="KW-0472">Membrane</keyword>
<keyword evidence="4 8" id="KW-0812">Transmembrane</keyword>
<dbReference type="PANTHER" id="PTHR14233:SF4">
    <property type="entry name" value="SOLUTE CARRIER FAMILY 35 MEMBER F2"/>
    <property type="match status" value="1"/>
</dbReference>
<evidence type="ECO:0000313" key="9">
    <source>
        <dbReference type="EMBL" id="KAG5651069.1"/>
    </source>
</evidence>
<feature type="region of interest" description="Disordered" evidence="7">
    <location>
        <begin position="1"/>
        <end position="31"/>
    </location>
</feature>
<dbReference type="Pfam" id="PF06027">
    <property type="entry name" value="SLC35F"/>
    <property type="match status" value="1"/>
</dbReference>
<evidence type="ECO:0000256" key="5">
    <source>
        <dbReference type="ARBA" id="ARBA00022989"/>
    </source>
</evidence>
<dbReference type="PANTHER" id="PTHR14233">
    <property type="entry name" value="DUF914-RELATED"/>
    <property type="match status" value="1"/>
</dbReference>
<dbReference type="AlphaFoldDB" id="A0A9P7GI72"/>
<evidence type="ECO:0000256" key="2">
    <source>
        <dbReference type="ARBA" id="ARBA00007863"/>
    </source>
</evidence>
<reference evidence="9" key="2">
    <citation type="submission" date="2021-10" db="EMBL/GenBank/DDBJ databases">
        <title>Phylogenomics reveals ancestral predisposition of the termite-cultivated fungus Termitomyces towards a domesticated lifestyle.</title>
        <authorList>
            <person name="Auxier B."/>
            <person name="Grum-Grzhimaylo A."/>
            <person name="Cardenas M.E."/>
            <person name="Lodge J.D."/>
            <person name="Laessoe T."/>
            <person name="Pedersen O."/>
            <person name="Smith M.E."/>
            <person name="Kuyper T.W."/>
            <person name="Franco-Molano E.A."/>
            <person name="Baroni T.J."/>
            <person name="Aanen D.K."/>
        </authorList>
    </citation>
    <scope>NUCLEOTIDE SEQUENCE</scope>
    <source>
        <strain evidence="9">D49</strain>
    </source>
</reference>
<proteinExistence type="inferred from homology"/>
<feature type="transmembrane region" description="Helical" evidence="8">
    <location>
        <begin position="100"/>
        <end position="120"/>
    </location>
</feature>
<evidence type="ECO:0000313" key="10">
    <source>
        <dbReference type="Proteomes" id="UP000717328"/>
    </source>
</evidence>
<comment type="caution">
    <text evidence="9">The sequence shown here is derived from an EMBL/GenBank/DDBJ whole genome shotgun (WGS) entry which is preliminary data.</text>
</comment>
<evidence type="ECO:0000256" key="1">
    <source>
        <dbReference type="ARBA" id="ARBA00004141"/>
    </source>
</evidence>
<sequence length="200" mass="22347">MSVFVPQKDSDSIKKVDSLADSSPEPFDLANGLPSRPPMVYSSPGDFLKSFARRWKTNATEEFFVRKRPLYEVVGQLGMYGTLINGIQAASLEHNGMKMASWNSMTIGLLVAYTGGLFLYHYHPYWLYFVAFVIILGGLITYFWYSTRAYISSTPMTECLAHLRHIYSAEEQGDTNPVAPSYVNTRGQSEESAITGTNAV</sequence>
<keyword evidence="5 8" id="KW-1133">Transmembrane helix</keyword>
<name>A0A9P7GI72_9AGAR</name>
<dbReference type="GO" id="GO:0016020">
    <property type="term" value="C:membrane"/>
    <property type="evidence" value="ECO:0007669"/>
    <property type="project" value="UniProtKB-SubCell"/>
</dbReference>
<keyword evidence="3" id="KW-0813">Transport</keyword>
<feature type="transmembrane region" description="Helical" evidence="8">
    <location>
        <begin position="126"/>
        <end position="145"/>
    </location>
</feature>
<comment type="similarity">
    <text evidence="2">Belongs to the SLC35F solute transporter family.</text>
</comment>
<evidence type="ECO:0000256" key="8">
    <source>
        <dbReference type="SAM" id="Phobius"/>
    </source>
</evidence>
<keyword evidence="10" id="KW-1185">Reference proteome</keyword>
<organism evidence="9 10">
    <name type="scientific">Sphagnurus paluster</name>
    <dbReference type="NCBI Taxonomy" id="117069"/>
    <lineage>
        <taxon>Eukaryota</taxon>
        <taxon>Fungi</taxon>
        <taxon>Dikarya</taxon>
        <taxon>Basidiomycota</taxon>
        <taxon>Agaricomycotina</taxon>
        <taxon>Agaricomycetes</taxon>
        <taxon>Agaricomycetidae</taxon>
        <taxon>Agaricales</taxon>
        <taxon>Tricholomatineae</taxon>
        <taxon>Lyophyllaceae</taxon>
        <taxon>Sphagnurus</taxon>
    </lineage>
</organism>